<organism evidence="2 3">
    <name type="scientific">Diabrotica balteata</name>
    <name type="common">Banded cucumber beetle</name>
    <dbReference type="NCBI Taxonomy" id="107213"/>
    <lineage>
        <taxon>Eukaryota</taxon>
        <taxon>Metazoa</taxon>
        <taxon>Ecdysozoa</taxon>
        <taxon>Arthropoda</taxon>
        <taxon>Hexapoda</taxon>
        <taxon>Insecta</taxon>
        <taxon>Pterygota</taxon>
        <taxon>Neoptera</taxon>
        <taxon>Endopterygota</taxon>
        <taxon>Coleoptera</taxon>
        <taxon>Polyphaga</taxon>
        <taxon>Cucujiformia</taxon>
        <taxon>Chrysomeloidea</taxon>
        <taxon>Chrysomelidae</taxon>
        <taxon>Galerucinae</taxon>
        <taxon>Diabroticina</taxon>
        <taxon>Diabroticites</taxon>
        <taxon>Diabrotica</taxon>
    </lineage>
</organism>
<reference evidence="2" key="1">
    <citation type="submission" date="2022-01" db="EMBL/GenBank/DDBJ databases">
        <authorList>
            <person name="King R."/>
        </authorList>
    </citation>
    <scope>NUCLEOTIDE SEQUENCE</scope>
</reference>
<sequence length="301" mass="34340">MVDLVTALQNDIVINEEFQAHSPLLSNSTFIVVENVVIKEVCNEFFNAKSSNSDETSIIEENTLVADSNVIGSDTSSSHQDTTEIEKNLRISDSEDESPLKLVPYSDSSDSDCLFEGYPTKSQKRRKRFQVDKENWVSQQNLKLREHGSPYLGQGLKNETARRSILDHFWSLEWGAKKTLIDSVVSFLPINKSRNRKKMDFVPFGIRRKVVNVVRNSFSLKPNGVWASEGADVFKSNNAALQLEMIEYQEDFALRKVYTIVPETLGLHKFWNKYVCDKKHPELKFLATKLCTIFGSTFVEL</sequence>
<keyword evidence="3" id="KW-1185">Reference proteome</keyword>
<feature type="compositionally biased region" description="Polar residues" evidence="1">
    <location>
        <begin position="70"/>
        <end position="80"/>
    </location>
</feature>
<gene>
    <name evidence="2" type="ORF">DIABBA_LOCUS7108</name>
</gene>
<feature type="region of interest" description="Disordered" evidence="1">
    <location>
        <begin position="69"/>
        <end position="91"/>
    </location>
</feature>
<proteinExistence type="predicted"/>
<evidence type="ECO:0000313" key="3">
    <source>
        <dbReference type="Proteomes" id="UP001153709"/>
    </source>
</evidence>
<accession>A0A9N9T1N4</accession>
<protein>
    <submittedName>
        <fullName evidence="2">Uncharacterized protein</fullName>
    </submittedName>
</protein>
<dbReference type="Proteomes" id="UP001153709">
    <property type="component" value="Chromosome 4"/>
</dbReference>
<feature type="compositionally biased region" description="Basic and acidic residues" evidence="1">
    <location>
        <begin position="81"/>
        <end position="91"/>
    </location>
</feature>
<dbReference type="AlphaFoldDB" id="A0A9N9T1N4"/>
<dbReference type="EMBL" id="OU898279">
    <property type="protein sequence ID" value="CAG9833727.1"/>
    <property type="molecule type" value="Genomic_DNA"/>
</dbReference>
<dbReference type="OrthoDB" id="7367179at2759"/>
<evidence type="ECO:0000256" key="1">
    <source>
        <dbReference type="SAM" id="MobiDB-lite"/>
    </source>
</evidence>
<evidence type="ECO:0000313" key="2">
    <source>
        <dbReference type="EMBL" id="CAG9833727.1"/>
    </source>
</evidence>
<name>A0A9N9T1N4_DIABA</name>